<dbReference type="InterPro" id="IPR011598">
    <property type="entry name" value="bHLH_dom"/>
</dbReference>
<dbReference type="AlphaFoldDB" id="Q6C201"/>
<feature type="domain" description="BHLH" evidence="7">
    <location>
        <begin position="300"/>
        <end position="378"/>
    </location>
</feature>
<feature type="compositionally biased region" description="Polar residues" evidence="6">
    <location>
        <begin position="182"/>
        <end position="203"/>
    </location>
</feature>
<evidence type="ECO:0000256" key="1">
    <source>
        <dbReference type="ARBA" id="ARBA00004123"/>
    </source>
</evidence>
<dbReference type="PANTHER" id="PTHR45776:SF2">
    <property type="entry name" value="MIP04163P"/>
    <property type="match status" value="1"/>
</dbReference>
<sequence length="441" mass="48656">MNPNDKYTDDTLNELHFSQTVGSPEYGSLLSRQVLQGGINYDDLEQMGTVPDDLLDLDDMSPESSNRGQYIPQTGNSSNNMYPPETQLQYGITPPIPESSSPFDEYMIGRYVNNMDGIQLPSQMRPNTNSNTGSNTSNNNNLNVNNNNNNNLNVNNNNNNNNNSNDVSMGNSNNNTNLTDSPQLNASYYPTSASHSRNSSAGISNMGMVPVQQQQMGSSLSPDTTPYGSPTNIPVPTSSGASRRQVNFADQFGSPSSYGSSLEHRALSPYARSPLSKGVISRSLDEKQQQLLAAAERKRKRRESHNAVERRRRDNINDRIQELSTLIPENFLNEPIIGGSPSLGPMGSPPPSQTPGTKDGRPNKGTILIKSVEYIKKLQTVIDEQNQREIDMYERLNILERQLGIPETKLETSSAELALARLGIKDDLSPDQVVVKQEEEY</sequence>
<dbReference type="SUPFAM" id="SSF47459">
    <property type="entry name" value="HLH, helix-loop-helix DNA-binding domain"/>
    <property type="match status" value="1"/>
</dbReference>
<dbReference type="STRING" id="284591.Q6C201"/>
<evidence type="ECO:0000256" key="3">
    <source>
        <dbReference type="ARBA" id="ARBA00023125"/>
    </source>
</evidence>
<protein>
    <submittedName>
        <fullName evidence="8">YALI0F11979p</fullName>
    </submittedName>
</protein>
<dbReference type="InterPro" id="IPR036638">
    <property type="entry name" value="HLH_DNA-bd_sf"/>
</dbReference>
<name>Q6C201_YARLI</name>
<evidence type="ECO:0000256" key="4">
    <source>
        <dbReference type="ARBA" id="ARBA00023163"/>
    </source>
</evidence>
<evidence type="ECO:0000256" key="6">
    <source>
        <dbReference type="SAM" id="MobiDB-lite"/>
    </source>
</evidence>
<dbReference type="KEGG" id="yli:2908187"/>
<dbReference type="SMART" id="SM00353">
    <property type="entry name" value="HLH"/>
    <property type="match status" value="1"/>
</dbReference>
<dbReference type="GO" id="GO:0046983">
    <property type="term" value="F:protein dimerization activity"/>
    <property type="evidence" value="ECO:0007669"/>
    <property type="project" value="InterPro"/>
</dbReference>
<proteinExistence type="predicted"/>
<evidence type="ECO:0000256" key="5">
    <source>
        <dbReference type="ARBA" id="ARBA00023242"/>
    </source>
</evidence>
<keyword evidence="4" id="KW-0804">Transcription</keyword>
<dbReference type="VEuPathDB" id="FungiDB:YALI0_F11979g"/>
<dbReference type="Pfam" id="PF00010">
    <property type="entry name" value="HLH"/>
    <property type="match status" value="1"/>
</dbReference>
<gene>
    <name evidence="8" type="ORF">YALI0_F11979g</name>
</gene>
<feature type="region of interest" description="Disordered" evidence="6">
    <location>
        <begin position="51"/>
        <end position="85"/>
    </location>
</feature>
<evidence type="ECO:0000313" key="9">
    <source>
        <dbReference type="Proteomes" id="UP000001300"/>
    </source>
</evidence>
<dbReference type="RefSeq" id="XP_505311.3">
    <property type="nucleotide sequence ID" value="XM_505311.3"/>
</dbReference>
<feature type="compositionally biased region" description="Polar residues" evidence="6">
    <location>
        <begin position="62"/>
        <end position="85"/>
    </location>
</feature>
<feature type="compositionally biased region" description="Low complexity" evidence="6">
    <location>
        <begin position="335"/>
        <end position="346"/>
    </location>
</feature>
<keyword evidence="9" id="KW-1185">Reference proteome</keyword>
<dbReference type="Gene3D" id="4.10.280.10">
    <property type="entry name" value="Helix-loop-helix DNA-binding domain"/>
    <property type="match status" value="1"/>
</dbReference>
<feature type="region of interest" description="Disordered" evidence="6">
    <location>
        <begin position="118"/>
        <end position="241"/>
    </location>
</feature>
<accession>Q6C201</accession>
<dbReference type="PROSITE" id="PS50888">
    <property type="entry name" value="BHLH"/>
    <property type="match status" value="1"/>
</dbReference>
<reference evidence="8 9" key="1">
    <citation type="journal article" date="2004" name="Nature">
        <title>Genome evolution in yeasts.</title>
        <authorList>
            <consortium name="Genolevures"/>
            <person name="Dujon B."/>
            <person name="Sherman D."/>
            <person name="Fischer G."/>
            <person name="Durrens P."/>
            <person name="Casaregola S."/>
            <person name="Lafontaine I."/>
            <person name="de Montigny J."/>
            <person name="Marck C."/>
            <person name="Neuveglise C."/>
            <person name="Talla E."/>
            <person name="Goffard N."/>
            <person name="Frangeul L."/>
            <person name="Aigle M."/>
            <person name="Anthouard V."/>
            <person name="Babour A."/>
            <person name="Barbe V."/>
            <person name="Barnay S."/>
            <person name="Blanchin S."/>
            <person name="Beckerich J.M."/>
            <person name="Beyne E."/>
            <person name="Bleykasten C."/>
            <person name="Boisrame A."/>
            <person name="Boyer J."/>
            <person name="Cattolico L."/>
            <person name="Confanioleri F."/>
            <person name="de Daruvar A."/>
            <person name="Despons L."/>
            <person name="Fabre E."/>
            <person name="Fairhead C."/>
            <person name="Ferry-Dumazet H."/>
            <person name="Groppi A."/>
            <person name="Hantraye F."/>
            <person name="Hennequin C."/>
            <person name="Jauniaux N."/>
            <person name="Joyet P."/>
            <person name="Kachouri R."/>
            <person name="Kerrest A."/>
            <person name="Koszul R."/>
            <person name="Lemaire M."/>
            <person name="Lesur I."/>
            <person name="Ma L."/>
            <person name="Muller H."/>
            <person name="Nicaud J.M."/>
            <person name="Nikolski M."/>
            <person name="Oztas S."/>
            <person name="Ozier-Kalogeropoulos O."/>
            <person name="Pellenz S."/>
            <person name="Potier S."/>
            <person name="Richard G.F."/>
            <person name="Straub M.L."/>
            <person name="Suleau A."/>
            <person name="Swennene D."/>
            <person name="Tekaia F."/>
            <person name="Wesolowski-Louvel M."/>
            <person name="Westhof E."/>
            <person name="Wirth B."/>
            <person name="Zeniou-Meyer M."/>
            <person name="Zivanovic I."/>
            <person name="Bolotin-Fukuhara M."/>
            <person name="Thierry A."/>
            <person name="Bouchier C."/>
            <person name="Caudron B."/>
            <person name="Scarpelli C."/>
            <person name="Gaillardin C."/>
            <person name="Weissenbach J."/>
            <person name="Wincker P."/>
            <person name="Souciet J.L."/>
        </authorList>
    </citation>
    <scope>NUCLEOTIDE SEQUENCE [LARGE SCALE GENOMIC DNA]</scope>
    <source>
        <strain evidence="9">CLIB 122 / E 150</strain>
    </source>
</reference>
<dbReference type="GO" id="GO:0006357">
    <property type="term" value="P:regulation of transcription by RNA polymerase II"/>
    <property type="evidence" value="ECO:0000318"/>
    <property type="project" value="GO_Central"/>
</dbReference>
<feature type="region of interest" description="Disordered" evidence="6">
    <location>
        <begin position="334"/>
        <end position="364"/>
    </location>
</feature>
<keyword evidence="3" id="KW-0238">DNA-binding</keyword>
<dbReference type="EMBL" id="CR382132">
    <property type="protein sequence ID" value="CAG78118.1"/>
    <property type="molecule type" value="Genomic_DNA"/>
</dbReference>
<dbReference type="OrthoDB" id="690068at2759"/>
<organism evidence="8 9">
    <name type="scientific">Yarrowia lipolytica (strain CLIB 122 / E 150)</name>
    <name type="common">Yeast</name>
    <name type="synonym">Candida lipolytica</name>
    <dbReference type="NCBI Taxonomy" id="284591"/>
    <lineage>
        <taxon>Eukaryota</taxon>
        <taxon>Fungi</taxon>
        <taxon>Dikarya</taxon>
        <taxon>Ascomycota</taxon>
        <taxon>Saccharomycotina</taxon>
        <taxon>Dipodascomycetes</taxon>
        <taxon>Dipodascales</taxon>
        <taxon>Dipodascales incertae sedis</taxon>
        <taxon>Yarrowia</taxon>
    </lineage>
</organism>
<dbReference type="InParanoid" id="Q6C201"/>
<dbReference type="GO" id="GO:0000978">
    <property type="term" value="F:RNA polymerase II cis-regulatory region sequence-specific DNA binding"/>
    <property type="evidence" value="ECO:0000318"/>
    <property type="project" value="GO_Central"/>
</dbReference>
<dbReference type="GO" id="GO:0005634">
    <property type="term" value="C:nucleus"/>
    <property type="evidence" value="ECO:0000318"/>
    <property type="project" value="GO_Central"/>
</dbReference>
<feature type="compositionally biased region" description="Polar residues" evidence="6">
    <location>
        <begin position="216"/>
        <end position="241"/>
    </location>
</feature>
<keyword evidence="5" id="KW-0539">Nucleus</keyword>
<evidence type="ECO:0000313" key="8">
    <source>
        <dbReference type="EMBL" id="CAG78118.1"/>
    </source>
</evidence>
<keyword evidence="2" id="KW-0805">Transcription regulation</keyword>
<dbReference type="PANTHER" id="PTHR45776">
    <property type="entry name" value="MIP04163P"/>
    <property type="match status" value="1"/>
</dbReference>
<evidence type="ECO:0000256" key="2">
    <source>
        <dbReference type="ARBA" id="ARBA00023015"/>
    </source>
</evidence>
<dbReference type="GO" id="GO:0000981">
    <property type="term" value="F:DNA-binding transcription factor activity, RNA polymerase II-specific"/>
    <property type="evidence" value="ECO:0000318"/>
    <property type="project" value="GO_Central"/>
</dbReference>
<dbReference type="HOGENOM" id="CLU_621440_0_0_1"/>
<dbReference type="Proteomes" id="UP000001300">
    <property type="component" value="Chromosome F"/>
</dbReference>
<comment type="subcellular location">
    <subcellularLocation>
        <location evidence="1">Nucleus</location>
    </subcellularLocation>
</comment>
<feature type="compositionally biased region" description="Low complexity" evidence="6">
    <location>
        <begin position="127"/>
        <end position="181"/>
    </location>
</feature>
<evidence type="ECO:0000259" key="7">
    <source>
        <dbReference type="PROSITE" id="PS50888"/>
    </source>
</evidence>